<keyword evidence="16" id="KW-1015">Disulfide bond</keyword>
<proteinExistence type="inferred from homology"/>
<feature type="domain" description="Bulb-type lectin" evidence="26">
    <location>
        <begin position="23"/>
        <end position="146"/>
    </location>
</feature>
<keyword evidence="28" id="KW-1185">Reference proteome</keyword>
<evidence type="ECO:0000256" key="5">
    <source>
        <dbReference type="ARBA" id="ARBA00022536"/>
    </source>
</evidence>
<comment type="subcellular location">
    <subcellularLocation>
        <location evidence="1">Cell membrane</location>
        <topology evidence="1">Single-pass type I membrane protein</topology>
    </subcellularLocation>
</comment>
<dbReference type="GO" id="GO:0030246">
    <property type="term" value="F:carbohydrate binding"/>
    <property type="evidence" value="ECO:0007669"/>
    <property type="project" value="UniProtKB-KW"/>
</dbReference>
<dbReference type="Gene3D" id="1.10.510.10">
    <property type="entry name" value="Transferase(Phosphotransferase) domain 1"/>
    <property type="match status" value="1"/>
</dbReference>
<dbReference type="OrthoDB" id="1918782at2759"/>
<keyword evidence="3" id="KW-1003">Cell membrane</keyword>
<keyword evidence="9" id="KW-0430">Lectin</keyword>
<keyword evidence="10" id="KW-0677">Repeat</keyword>
<feature type="binding site" evidence="21">
    <location>
        <position position="204"/>
    </location>
    <ligand>
        <name>ATP</name>
        <dbReference type="ChEBI" id="CHEBI:30616"/>
    </ligand>
</feature>
<keyword evidence="12" id="KW-0418">Kinase</keyword>
<dbReference type="EC" id="2.7.11.1" evidence="2"/>
<keyword evidence="7" id="KW-0812">Transmembrane</keyword>
<evidence type="ECO:0000256" key="18">
    <source>
        <dbReference type="ARBA" id="ARBA00023180"/>
    </source>
</evidence>
<dbReference type="FunFam" id="1.10.510.10:FF:000237">
    <property type="entry name" value="G-type lectin S-receptor-like serine/threonine-protein kinase"/>
    <property type="match status" value="1"/>
</dbReference>
<evidence type="ECO:0000259" key="26">
    <source>
        <dbReference type="PROSITE" id="PS50927"/>
    </source>
</evidence>
<dbReference type="SMART" id="SM00108">
    <property type="entry name" value="B_lectin"/>
    <property type="match status" value="1"/>
</dbReference>
<dbReference type="PANTHER" id="PTHR47974">
    <property type="entry name" value="OS07G0415500 PROTEIN"/>
    <property type="match status" value="1"/>
</dbReference>
<evidence type="ECO:0000256" key="2">
    <source>
        <dbReference type="ARBA" id="ARBA00012513"/>
    </source>
</evidence>
<dbReference type="SMART" id="SM00220">
    <property type="entry name" value="S_TKc"/>
    <property type="match status" value="1"/>
</dbReference>
<dbReference type="SUPFAM" id="SSF51110">
    <property type="entry name" value="alpha-D-mannose-specific plant lectins"/>
    <property type="match status" value="1"/>
</dbReference>
<reference evidence="27 28" key="1">
    <citation type="submission" date="2013-09" db="EMBL/GenBank/DDBJ databases">
        <title>Corchorus capsularis genome sequencing.</title>
        <authorList>
            <person name="Alam M."/>
            <person name="Haque M.S."/>
            <person name="Islam M.S."/>
            <person name="Emdad E.M."/>
            <person name="Islam M.M."/>
            <person name="Ahmed B."/>
            <person name="Halim A."/>
            <person name="Hossen Q.M.M."/>
            <person name="Hossain M.Z."/>
            <person name="Ahmed R."/>
            <person name="Khan M.M."/>
            <person name="Islam R."/>
            <person name="Rashid M.M."/>
            <person name="Khan S.A."/>
            <person name="Rahman M.S."/>
            <person name="Alam M."/>
        </authorList>
    </citation>
    <scope>NUCLEOTIDE SEQUENCE [LARGE SCALE GENOMIC DNA]</scope>
    <source>
        <strain evidence="28">cv. CVL-1</strain>
        <tissue evidence="27">Whole seedling</tissue>
    </source>
</reference>
<dbReference type="InterPro" id="IPR000719">
    <property type="entry name" value="Prot_kinase_dom"/>
</dbReference>
<name>A0A1R3K2K6_COCAP</name>
<feature type="signal peptide" evidence="24">
    <location>
        <begin position="1"/>
        <end position="21"/>
    </location>
</feature>
<evidence type="ECO:0000256" key="23">
    <source>
        <dbReference type="SAM" id="MobiDB-lite"/>
    </source>
</evidence>
<evidence type="ECO:0000256" key="21">
    <source>
        <dbReference type="PROSITE-ProRule" id="PRU10141"/>
    </source>
</evidence>
<dbReference type="PROSITE" id="PS50011">
    <property type="entry name" value="PROTEIN_KINASE_DOM"/>
    <property type="match status" value="1"/>
</dbReference>
<evidence type="ECO:0000256" key="9">
    <source>
        <dbReference type="ARBA" id="ARBA00022734"/>
    </source>
</evidence>
<dbReference type="EMBL" id="AWWV01006455">
    <property type="protein sequence ID" value="OMP01314.1"/>
    <property type="molecule type" value="Genomic_DNA"/>
</dbReference>
<dbReference type="InterPro" id="IPR036426">
    <property type="entry name" value="Bulb-type_lectin_dom_sf"/>
</dbReference>
<evidence type="ECO:0000256" key="8">
    <source>
        <dbReference type="ARBA" id="ARBA00022729"/>
    </source>
</evidence>
<organism evidence="27 28">
    <name type="scientific">Corchorus capsularis</name>
    <name type="common">Jute</name>
    <dbReference type="NCBI Taxonomy" id="210143"/>
    <lineage>
        <taxon>Eukaryota</taxon>
        <taxon>Viridiplantae</taxon>
        <taxon>Streptophyta</taxon>
        <taxon>Embryophyta</taxon>
        <taxon>Tracheophyta</taxon>
        <taxon>Spermatophyta</taxon>
        <taxon>Magnoliopsida</taxon>
        <taxon>eudicotyledons</taxon>
        <taxon>Gunneridae</taxon>
        <taxon>Pentapetalae</taxon>
        <taxon>rosids</taxon>
        <taxon>malvids</taxon>
        <taxon>Malvales</taxon>
        <taxon>Malvaceae</taxon>
        <taxon>Grewioideae</taxon>
        <taxon>Apeibeae</taxon>
        <taxon>Corchorus</taxon>
    </lineage>
</organism>
<evidence type="ECO:0000256" key="10">
    <source>
        <dbReference type="ARBA" id="ARBA00022737"/>
    </source>
</evidence>
<evidence type="ECO:0000313" key="28">
    <source>
        <dbReference type="Proteomes" id="UP000188268"/>
    </source>
</evidence>
<evidence type="ECO:0000256" key="14">
    <source>
        <dbReference type="ARBA" id="ARBA00022989"/>
    </source>
</evidence>
<feature type="compositionally biased region" description="Polar residues" evidence="23">
    <location>
        <begin position="431"/>
        <end position="444"/>
    </location>
</feature>
<keyword evidence="4 22" id="KW-0723">Serine/threonine-protein kinase</keyword>
<comment type="catalytic activity">
    <reaction evidence="20">
        <text>L-seryl-[protein] + ATP = O-phospho-L-seryl-[protein] + ADP + H(+)</text>
        <dbReference type="Rhea" id="RHEA:17989"/>
        <dbReference type="Rhea" id="RHEA-COMP:9863"/>
        <dbReference type="Rhea" id="RHEA-COMP:11604"/>
        <dbReference type="ChEBI" id="CHEBI:15378"/>
        <dbReference type="ChEBI" id="CHEBI:29999"/>
        <dbReference type="ChEBI" id="CHEBI:30616"/>
        <dbReference type="ChEBI" id="CHEBI:83421"/>
        <dbReference type="ChEBI" id="CHEBI:456216"/>
        <dbReference type="EC" id="2.7.11.1"/>
    </reaction>
</comment>
<evidence type="ECO:0000256" key="7">
    <source>
        <dbReference type="ARBA" id="ARBA00022692"/>
    </source>
</evidence>
<keyword evidence="8 24" id="KW-0732">Signal</keyword>
<feature type="domain" description="Protein kinase" evidence="25">
    <location>
        <begin position="96"/>
        <end position="380"/>
    </location>
</feature>
<dbReference type="InterPro" id="IPR001480">
    <property type="entry name" value="Bulb-type_lectin_dom"/>
</dbReference>
<evidence type="ECO:0000256" key="13">
    <source>
        <dbReference type="ARBA" id="ARBA00022840"/>
    </source>
</evidence>
<sequence length="452" mass="49125">MSIPPFVRIFCLHYLFFTVSSSSTIIPLGSTLDASDRNQSWSSPSSIFSLSFIPVTPFSYVVSITYSVGVTVWSASDGSNGGGALVDSAATLHLLTTGSLRLTNGSGAIVWDSATANQGVSHASLDDSGNFQLLNNKSSPIWSSFDHPTDTLVPSQNFTLGAPLKFSYKELQQSTKGLSQRLGEGGFGAVYRGTLANKMAVAVKQLEGIEQAKGITYLHEECRDCIMHCDIKPENILLDDIYTAKVSDFGLAKLMNPKDQRNLSLASIRGTRGYLAPEWLANLPITSKCDVYSYGMVLLEIVGGRRNFEVSAETNGKKFSEWAYEEFEKGNVEGIVDKKLEEVDIEQVVRAILVSFWCIQEQPSQRPTMGKVVQMLEGVINIERPPPPKVVAEGSMSLTSITLDRNVSALSTYATSTIAPSTSSFQTIEASRTETNMGKESSSLLGLEKTET</sequence>
<dbReference type="AlphaFoldDB" id="A0A1R3K2K6"/>
<evidence type="ECO:0000256" key="11">
    <source>
        <dbReference type="ARBA" id="ARBA00022741"/>
    </source>
</evidence>
<keyword evidence="13 21" id="KW-0067">ATP-binding</keyword>
<dbReference type="STRING" id="210143.A0A1R3K2K6"/>
<comment type="catalytic activity">
    <reaction evidence="19">
        <text>L-threonyl-[protein] + ATP = O-phospho-L-threonyl-[protein] + ADP + H(+)</text>
        <dbReference type="Rhea" id="RHEA:46608"/>
        <dbReference type="Rhea" id="RHEA-COMP:11060"/>
        <dbReference type="Rhea" id="RHEA-COMP:11605"/>
        <dbReference type="ChEBI" id="CHEBI:15378"/>
        <dbReference type="ChEBI" id="CHEBI:30013"/>
        <dbReference type="ChEBI" id="CHEBI:30616"/>
        <dbReference type="ChEBI" id="CHEBI:61977"/>
        <dbReference type="ChEBI" id="CHEBI:456216"/>
        <dbReference type="EC" id="2.7.11.1"/>
    </reaction>
</comment>
<dbReference type="Gramene" id="OMP01314">
    <property type="protein sequence ID" value="OMP01314"/>
    <property type="gene ID" value="CCACVL1_03119"/>
</dbReference>
<dbReference type="InterPro" id="IPR008271">
    <property type="entry name" value="Ser/Thr_kinase_AS"/>
</dbReference>
<dbReference type="PANTHER" id="PTHR47974:SF24">
    <property type="entry name" value="RECEPTOR-LIKE SERINE_THREONINE-PROTEIN KINASE"/>
    <property type="match status" value="1"/>
</dbReference>
<evidence type="ECO:0000256" key="1">
    <source>
        <dbReference type="ARBA" id="ARBA00004251"/>
    </source>
</evidence>
<evidence type="ECO:0000256" key="16">
    <source>
        <dbReference type="ARBA" id="ARBA00023157"/>
    </source>
</evidence>
<comment type="caution">
    <text evidence="27">The sequence shown here is derived from an EMBL/GenBank/DDBJ whole genome shotgun (WGS) entry which is preliminary data.</text>
</comment>
<dbReference type="GO" id="GO:0005524">
    <property type="term" value="F:ATP binding"/>
    <property type="evidence" value="ECO:0007669"/>
    <property type="project" value="UniProtKB-UniRule"/>
</dbReference>
<keyword evidence="14" id="KW-1133">Transmembrane helix</keyword>
<dbReference type="Proteomes" id="UP000188268">
    <property type="component" value="Unassembled WGS sequence"/>
</dbReference>
<evidence type="ECO:0000256" key="12">
    <source>
        <dbReference type="ARBA" id="ARBA00022777"/>
    </source>
</evidence>
<dbReference type="Pfam" id="PF01453">
    <property type="entry name" value="B_lectin"/>
    <property type="match status" value="1"/>
</dbReference>
<evidence type="ECO:0000256" key="22">
    <source>
        <dbReference type="RuleBase" id="RU000304"/>
    </source>
</evidence>
<dbReference type="PROSITE" id="PS00107">
    <property type="entry name" value="PROTEIN_KINASE_ATP"/>
    <property type="match status" value="1"/>
</dbReference>
<dbReference type="GO" id="GO:0005886">
    <property type="term" value="C:plasma membrane"/>
    <property type="evidence" value="ECO:0007669"/>
    <property type="project" value="UniProtKB-SubCell"/>
</dbReference>
<dbReference type="PROSITE" id="PS00108">
    <property type="entry name" value="PROTEIN_KINASE_ST"/>
    <property type="match status" value="1"/>
</dbReference>
<feature type="chain" id="PRO_5012977956" description="non-specific serine/threonine protein kinase" evidence="24">
    <location>
        <begin position="22"/>
        <end position="452"/>
    </location>
</feature>
<evidence type="ECO:0000256" key="19">
    <source>
        <dbReference type="ARBA" id="ARBA00047899"/>
    </source>
</evidence>
<evidence type="ECO:0000256" key="4">
    <source>
        <dbReference type="ARBA" id="ARBA00022527"/>
    </source>
</evidence>
<dbReference type="Pfam" id="PF00069">
    <property type="entry name" value="Pkinase"/>
    <property type="match status" value="1"/>
</dbReference>
<accession>A0A1R3K2K6</accession>
<evidence type="ECO:0000256" key="3">
    <source>
        <dbReference type="ARBA" id="ARBA00022475"/>
    </source>
</evidence>
<dbReference type="InterPro" id="IPR017441">
    <property type="entry name" value="Protein_kinase_ATP_BS"/>
</dbReference>
<dbReference type="Gene3D" id="2.90.10.10">
    <property type="entry name" value="Bulb-type lectin domain"/>
    <property type="match status" value="1"/>
</dbReference>
<keyword evidence="18" id="KW-0325">Glycoprotein</keyword>
<protein>
    <recommendedName>
        <fullName evidence="2">non-specific serine/threonine protein kinase</fullName>
        <ecNumber evidence="2">2.7.11.1</ecNumber>
    </recommendedName>
</protein>
<evidence type="ECO:0000256" key="6">
    <source>
        <dbReference type="ARBA" id="ARBA00022679"/>
    </source>
</evidence>
<feature type="region of interest" description="Disordered" evidence="23">
    <location>
        <begin position="431"/>
        <end position="452"/>
    </location>
</feature>
<dbReference type="OMA" id="GSENAYC"/>
<dbReference type="SUPFAM" id="SSF56112">
    <property type="entry name" value="Protein kinase-like (PK-like)"/>
    <property type="match status" value="1"/>
</dbReference>
<keyword evidence="6" id="KW-0808">Transferase</keyword>
<dbReference type="FunFam" id="2.90.10.10:FF:000016">
    <property type="entry name" value="G-type lectin S-receptor-like serine/threonine-protein kinase"/>
    <property type="match status" value="1"/>
</dbReference>
<keyword evidence="17" id="KW-0675">Receptor</keyword>
<dbReference type="InterPro" id="IPR011009">
    <property type="entry name" value="Kinase-like_dom_sf"/>
</dbReference>
<evidence type="ECO:0000256" key="20">
    <source>
        <dbReference type="ARBA" id="ARBA00048679"/>
    </source>
</evidence>
<evidence type="ECO:0000256" key="24">
    <source>
        <dbReference type="SAM" id="SignalP"/>
    </source>
</evidence>
<evidence type="ECO:0000256" key="17">
    <source>
        <dbReference type="ARBA" id="ARBA00023170"/>
    </source>
</evidence>
<keyword evidence="11 21" id="KW-0547">Nucleotide-binding</keyword>
<gene>
    <name evidence="27" type="ORF">CCACVL1_03119</name>
</gene>
<dbReference type="GO" id="GO:0004674">
    <property type="term" value="F:protein serine/threonine kinase activity"/>
    <property type="evidence" value="ECO:0007669"/>
    <property type="project" value="UniProtKB-KW"/>
</dbReference>
<evidence type="ECO:0000313" key="27">
    <source>
        <dbReference type="EMBL" id="OMP01314.1"/>
    </source>
</evidence>
<comment type="similarity">
    <text evidence="22">Belongs to the protein kinase superfamily.</text>
</comment>
<keyword evidence="5" id="KW-0245">EGF-like domain</keyword>
<evidence type="ECO:0000256" key="15">
    <source>
        <dbReference type="ARBA" id="ARBA00023136"/>
    </source>
</evidence>
<dbReference type="PROSITE" id="PS50927">
    <property type="entry name" value="BULB_LECTIN"/>
    <property type="match status" value="1"/>
</dbReference>
<keyword evidence="15" id="KW-0472">Membrane</keyword>
<evidence type="ECO:0000259" key="25">
    <source>
        <dbReference type="PROSITE" id="PS50011"/>
    </source>
</evidence>